<reference evidence="1" key="1">
    <citation type="journal article" date="2014" name="Int. J. Syst. Evol. Microbiol.">
        <title>Complete genome sequence of Corynebacterium casei LMG S-19264T (=DSM 44701T), isolated from a smear-ripened cheese.</title>
        <authorList>
            <consortium name="US DOE Joint Genome Institute (JGI-PGF)"/>
            <person name="Walter F."/>
            <person name="Albersmeier A."/>
            <person name="Kalinowski J."/>
            <person name="Ruckert C."/>
        </authorList>
    </citation>
    <scope>NUCLEOTIDE SEQUENCE</scope>
    <source>
        <strain evidence="1">KCTC 23430</strain>
    </source>
</reference>
<dbReference type="Proteomes" id="UP000644693">
    <property type="component" value="Unassembled WGS sequence"/>
</dbReference>
<organism evidence="1 2">
    <name type="scientific">Parahalioglobus pacificus</name>
    <dbReference type="NCBI Taxonomy" id="930806"/>
    <lineage>
        <taxon>Bacteria</taxon>
        <taxon>Pseudomonadati</taxon>
        <taxon>Pseudomonadota</taxon>
        <taxon>Gammaproteobacteria</taxon>
        <taxon>Cellvibrionales</taxon>
        <taxon>Halieaceae</taxon>
        <taxon>Parahalioglobus</taxon>
    </lineage>
</organism>
<name>A0A918XIZ2_9GAMM</name>
<protein>
    <submittedName>
        <fullName evidence="1">Uncharacterized protein</fullName>
    </submittedName>
</protein>
<accession>A0A918XIZ2</accession>
<dbReference type="EMBL" id="BMYM01000002">
    <property type="protein sequence ID" value="GHD33682.1"/>
    <property type="molecule type" value="Genomic_DNA"/>
</dbReference>
<sequence>MLGTIFNLDLLSANTRRQKSEEIFFQSAGATGAQKTDGAGESSHLALRNYQIRQEIKDSNGEWANRLTKEELNEIQKSLHNYMTKLGYEECLKYSL</sequence>
<evidence type="ECO:0000313" key="1">
    <source>
        <dbReference type="EMBL" id="GHD33682.1"/>
    </source>
</evidence>
<gene>
    <name evidence="1" type="ORF">GCM10007053_18330</name>
</gene>
<proteinExistence type="predicted"/>
<comment type="caution">
    <text evidence="1">The sequence shown here is derived from an EMBL/GenBank/DDBJ whole genome shotgun (WGS) entry which is preliminary data.</text>
</comment>
<evidence type="ECO:0000313" key="2">
    <source>
        <dbReference type="Proteomes" id="UP000644693"/>
    </source>
</evidence>
<dbReference type="AlphaFoldDB" id="A0A918XIZ2"/>
<reference evidence="1" key="2">
    <citation type="submission" date="2020-09" db="EMBL/GenBank/DDBJ databases">
        <authorList>
            <person name="Sun Q."/>
            <person name="Kim S."/>
        </authorList>
    </citation>
    <scope>NUCLEOTIDE SEQUENCE</scope>
    <source>
        <strain evidence="1">KCTC 23430</strain>
    </source>
</reference>
<keyword evidence="2" id="KW-1185">Reference proteome</keyword>